<dbReference type="Proteomes" id="UP000509658">
    <property type="component" value="Chromosome"/>
</dbReference>
<organism evidence="1 2">
    <name type="scientific">Candidatus Reidiella endopervernicosa</name>
    <dbReference type="NCBI Taxonomy" id="2738883"/>
    <lineage>
        <taxon>Bacteria</taxon>
        <taxon>Pseudomonadati</taxon>
        <taxon>Pseudomonadota</taxon>
        <taxon>Gammaproteobacteria</taxon>
        <taxon>Candidatus Reidiella</taxon>
    </lineage>
</organism>
<dbReference type="RefSeq" id="WP_174673312.1">
    <property type="nucleotide sequence ID" value="NZ_CP054491.1"/>
</dbReference>
<name>A0A6N0HXH0_9GAMM</name>
<accession>A0A6N0HXH0</accession>
<dbReference type="AlphaFoldDB" id="A0A6N0HXH0"/>
<dbReference type="KEGG" id="rev:HUE57_12800"/>
<evidence type="ECO:0008006" key="3">
    <source>
        <dbReference type="Google" id="ProtNLM"/>
    </source>
</evidence>
<sequence length="308" mass="33975">MSRSVVCTNHHDATHNLFACFTPSRNITPPFSVAQAAYVADVSSPSDNEVGYLLRADPVHLRPEITGLHLYEMQLLNIEREEAEALIESINELITPTGMSLEMGTEGRWYLKLAEDPKLNCMALEEAIGCDVSQHLPKGEGGAQWNQWLNEIQMLLHTHPVNQQRQLTGRAEINSLWLWGGGQLPELSSHFDEVWSNSVVAEGLARLSATAHHDLPQRGDNWLDGVDTSSSKILLVIEGLESALAYGDFESWYSQLQILDRNWFAALQSLLESGAVESIQLLRVVAVSIGSLVRIAGSCGGEKNPLLI</sequence>
<protein>
    <recommendedName>
        <fullName evidence="3">Phosphoglycerate mutase</fullName>
    </recommendedName>
</protein>
<keyword evidence="2" id="KW-1185">Reference proteome</keyword>
<evidence type="ECO:0000313" key="1">
    <source>
        <dbReference type="EMBL" id="QKQ27060.1"/>
    </source>
</evidence>
<dbReference type="EMBL" id="CP054491">
    <property type="protein sequence ID" value="QKQ27060.1"/>
    <property type="molecule type" value="Genomic_DNA"/>
</dbReference>
<evidence type="ECO:0000313" key="2">
    <source>
        <dbReference type="Proteomes" id="UP000509658"/>
    </source>
</evidence>
<dbReference type="InterPro" id="IPR016631">
    <property type="entry name" value="Regulatory_RpfE"/>
</dbReference>
<reference evidence="1 2" key="1">
    <citation type="submission" date="2020-05" db="EMBL/GenBank/DDBJ databases">
        <title>Horizontal transmission and recombination maintain forever young bacterial symbiont genomes.</title>
        <authorList>
            <person name="Russell S.L."/>
            <person name="Pepper-Tunick E."/>
            <person name="Svedberg J."/>
            <person name="Byrne A."/>
            <person name="Ruelas Castillo J."/>
            <person name="Vollmers C."/>
            <person name="Beinart R.A."/>
            <person name="Corbett-Detig R."/>
        </authorList>
    </citation>
    <scope>NUCLEOTIDE SEQUENCE [LARGE SCALE GENOMIC DNA]</scope>
    <source>
        <strain evidence="1">Santa_Monica_outfall</strain>
    </source>
</reference>
<dbReference type="PIRSF" id="PIRSF015283">
    <property type="entry name" value="Regulatory_RpfE"/>
    <property type="match status" value="1"/>
</dbReference>
<dbReference type="GO" id="GO:0004619">
    <property type="term" value="F:phosphoglycerate mutase activity"/>
    <property type="evidence" value="ECO:0007669"/>
    <property type="project" value="InterPro"/>
</dbReference>
<gene>
    <name evidence="1" type="ORF">HUE57_12800</name>
</gene>
<dbReference type="Pfam" id="PF10143">
    <property type="entry name" value="PhosphMutase"/>
    <property type="match status" value="1"/>
</dbReference>
<proteinExistence type="predicted"/>
<dbReference type="InterPro" id="IPR004456">
    <property type="entry name" value="Pglycerate_mutase_ApgM"/>
</dbReference>